<evidence type="ECO:0008006" key="4">
    <source>
        <dbReference type="Google" id="ProtNLM"/>
    </source>
</evidence>
<protein>
    <recommendedName>
        <fullName evidence="4">4Fe-4S ferredoxin-type domain-containing protein</fullName>
    </recommendedName>
</protein>
<reference evidence="2 3" key="1">
    <citation type="journal article" date="2012" name="Genome Biol.">
        <title>Genome and low-iron response of an oceanic diatom adapted to chronic iron limitation.</title>
        <authorList>
            <person name="Lommer M."/>
            <person name="Specht M."/>
            <person name="Roy A.S."/>
            <person name="Kraemer L."/>
            <person name="Andreson R."/>
            <person name="Gutowska M.A."/>
            <person name="Wolf J."/>
            <person name="Bergner S.V."/>
            <person name="Schilhabel M.B."/>
            <person name="Klostermeier U.C."/>
            <person name="Beiko R.G."/>
            <person name="Rosenstiel P."/>
            <person name="Hippler M."/>
            <person name="Laroche J."/>
        </authorList>
    </citation>
    <scope>NUCLEOTIDE SEQUENCE [LARGE SCALE GENOMIC DNA]</scope>
    <source>
        <strain evidence="2 3">CCMP1005</strain>
    </source>
</reference>
<accession>K0T923</accession>
<organism evidence="2 3">
    <name type="scientific">Thalassiosira oceanica</name>
    <name type="common">Marine diatom</name>
    <dbReference type="NCBI Taxonomy" id="159749"/>
    <lineage>
        <taxon>Eukaryota</taxon>
        <taxon>Sar</taxon>
        <taxon>Stramenopiles</taxon>
        <taxon>Ochrophyta</taxon>
        <taxon>Bacillariophyta</taxon>
        <taxon>Coscinodiscophyceae</taxon>
        <taxon>Thalassiosirophycidae</taxon>
        <taxon>Thalassiosirales</taxon>
        <taxon>Thalassiosiraceae</taxon>
        <taxon>Thalassiosira</taxon>
    </lineage>
</organism>
<sequence length="66" mass="7118">MTVSAHIPFLFLSLAGSARALSATKVPRPSRPINPDGWPEKFPAKDHCSRCGLCETSYVSNVLDAC</sequence>
<evidence type="ECO:0000256" key="1">
    <source>
        <dbReference type="SAM" id="SignalP"/>
    </source>
</evidence>
<dbReference type="AlphaFoldDB" id="K0T923"/>
<name>K0T923_THAOC</name>
<keyword evidence="1" id="KW-0732">Signal</keyword>
<dbReference type="EMBL" id="AGNL01009370">
    <property type="protein sequence ID" value="EJK69921.1"/>
    <property type="molecule type" value="Genomic_DNA"/>
</dbReference>
<proteinExistence type="predicted"/>
<feature type="chain" id="PRO_5003837793" description="4Fe-4S ferredoxin-type domain-containing protein" evidence="1">
    <location>
        <begin position="21"/>
        <end position="66"/>
    </location>
</feature>
<evidence type="ECO:0000313" key="2">
    <source>
        <dbReference type="EMBL" id="EJK69921.1"/>
    </source>
</evidence>
<feature type="non-terminal residue" evidence="2">
    <location>
        <position position="66"/>
    </location>
</feature>
<keyword evidence="3" id="KW-1185">Reference proteome</keyword>
<dbReference type="OMA" id="WTGIVST"/>
<dbReference type="OrthoDB" id="191568at2759"/>
<gene>
    <name evidence="2" type="ORF">THAOC_08779</name>
</gene>
<evidence type="ECO:0000313" key="3">
    <source>
        <dbReference type="Proteomes" id="UP000266841"/>
    </source>
</evidence>
<feature type="signal peptide" evidence="1">
    <location>
        <begin position="1"/>
        <end position="20"/>
    </location>
</feature>
<comment type="caution">
    <text evidence="2">The sequence shown here is derived from an EMBL/GenBank/DDBJ whole genome shotgun (WGS) entry which is preliminary data.</text>
</comment>
<dbReference type="Proteomes" id="UP000266841">
    <property type="component" value="Unassembled WGS sequence"/>
</dbReference>